<feature type="transmembrane region" description="Helical" evidence="1">
    <location>
        <begin position="35"/>
        <end position="59"/>
    </location>
</feature>
<dbReference type="Pfam" id="PF11127">
    <property type="entry name" value="YgaP-like_TM"/>
    <property type="match status" value="1"/>
</dbReference>
<evidence type="ECO:0000259" key="2">
    <source>
        <dbReference type="Pfam" id="PF11127"/>
    </source>
</evidence>
<evidence type="ECO:0000256" key="1">
    <source>
        <dbReference type="SAM" id="Phobius"/>
    </source>
</evidence>
<proteinExistence type="predicted"/>
<feature type="transmembrane region" description="Helical" evidence="1">
    <location>
        <begin position="12"/>
        <end position="29"/>
    </location>
</feature>
<dbReference type="InterPro" id="IPR021309">
    <property type="entry name" value="YgaP-like_TM"/>
</dbReference>
<organism evidence="3 4">
    <name type="scientific">Spirosoma utsteinense</name>
    <dbReference type="NCBI Taxonomy" id="2585773"/>
    <lineage>
        <taxon>Bacteria</taxon>
        <taxon>Pseudomonadati</taxon>
        <taxon>Bacteroidota</taxon>
        <taxon>Cytophagia</taxon>
        <taxon>Cytophagales</taxon>
        <taxon>Cytophagaceae</taxon>
        <taxon>Spirosoma</taxon>
    </lineage>
</organism>
<keyword evidence="1" id="KW-1133">Transmembrane helix</keyword>
<sequence length="74" mass="8377">MKRNLGDYDIAIRIITGMCLMVLFVVNYQQNPLSWILFPLSGILLVTGITGSCPLYRILHIDTHVHRNGKTPSH</sequence>
<dbReference type="RefSeq" id="WP_186741941.1">
    <property type="nucleotide sequence ID" value="NZ_VFIA01000067.1"/>
</dbReference>
<evidence type="ECO:0000313" key="4">
    <source>
        <dbReference type="Proteomes" id="UP000700732"/>
    </source>
</evidence>
<keyword evidence="1" id="KW-0812">Transmembrane</keyword>
<gene>
    <name evidence="3" type="ORF">FH603_5474</name>
</gene>
<name>A0ABR6WEI9_9BACT</name>
<protein>
    <recommendedName>
        <fullName evidence="2">Inner membrane protein YgaP-like transmembrane domain-containing protein</fullName>
    </recommendedName>
</protein>
<keyword evidence="1" id="KW-0472">Membrane</keyword>
<evidence type="ECO:0000313" key="3">
    <source>
        <dbReference type="EMBL" id="MBC3794942.1"/>
    </source>
</evidence>
<comment type="caution">
    <text evidence="3">The sequence shown here is derived from an EMBL/GenBank/DDBJ whole genome shotgun (WGS) entry which is preliminary data.</text>
</comment>
<keyword evidence="4" id="KW-1185">Reference proteome</keyword>
<feature type="domain" description="Inner membrane protein YgaP-like transmembrane" evidence="2">
    <location>
        <begin position="1"/>
        <end position="64"/>
    </location>
</feature>
<reference evidence="3 4" key="1">
    <citation type="submission" date="2019-06" db="EMBL/GenBank/DDBJ databases">
        <title>Spirosoma utsteinense sp. nov. isolated from Antarctic ice-free soils.</title>
        <authorList>
            <person name="Tahon G."/>
        </authorList>
    </citation>
    <scope>NUCLEOTIDE SEQUENCE [LARGE SCALE GENOMIC DNA]</scope>
    <source>
        <strain evidence="3 4">LMG 31447</strain>
    </source>
</reference>
<dbReference type="Proteomes" id="UP000700732">
    <property type="component" value="Unassembled WGS sequence"/>
</dbReference>
<dbReference type="EMBL" id="VFIA01000067">
    <property type="protein sequence ID" value="MBC3794942.1"/>
    <property type="molecule type" value="Genomic_DNA"/>
</dbReference>
<accession>A0ABR6WEI9</accession>